<dbReference type="CDD" id="cd12148">
    <property type="entry name" value="fungal_TF_MHR"/>
    <property type="match status" value="1"/>
</dbReference>
<dbReference type="STRING" id="342668.A0A1B8GI83"/>
<organism evidence="6 7">
    <name type="scientific">Pseudogymnoascus verrucosus</name>
    <dbReference type="NCBI Taxonomy" id="342668"/>
    <lineage>
        <taxon>Eukaryota</taxon>
        <taxon>Fungi</taxon>
        <taxon>Dikarya</taxon>
        <taxon>Ascomycota</taxon>
        <taxon>Pezizomycotina</taxon>
        <taxon>Leotiomycetes</taxon>
        <taxon>Thelebolales</taxon>
        <taxon>Thelebolaceae</taxon>
        <taxon>Pseudogymnoascus</taxon>
    </lineage>
</organism>
<dbReference type="GO" id="GO:0008270">
    <property type="term" value="F:zinc ion binding"/>
    <property type="evidence" value="ECO:0007669"/>
    <property type="project" value="InterPro"/>
</dbReference>
<dbReference type="GO" id="GO:0000978">
    <property type="term" value="F:RNA polymerase II cis-regulatory region sequence-specific DNA binding"/>
    <property type="evidence" value="ECO:0007669"/>
    <property type="project" value="TreeGrafter"/>
</dbReference>
<keyword evidence="2" id="KW-0238">DNA-binding</keyword>
<evidence type="ECO:0000313" key="6">
    <source>
        <dbReference type="EMBL" id="OBT95518.1"/>
    </source>
</evidence>
<dbReference type="RefSeq" id="XP_018129251.1">
    <property type="nucleotide sequence ID" value="XM_018274717.2"/>
</dbReference>
<reference evidence="6 7" key="1">
    <citation type="submission" date="2016-03" db="EMBL/GenBank/DDBJ databases">
        <title>Comparative genomics of Pseudogymnoascus destructans, the fungus causing white-nose syndrome of bats.</title>
        <authorList>
            <person name="Palmer J.M."/>
            <person name="Drees K.P."/>
            <person name="Foster J.T."/>
            <person name="Lindner D.L."/>
        </authorList>
    </citation>
    <scope>NUCLEOTIDE SEQUENCE [LARGE SCALE GENOMIC DNA]</scope>
    <source>
        <strain evidence="6 7">UAMH 10579</strain>
    </source>
</reference>
<dbReference type="GO" id="GO:0006351">
    <property type="term" value="P:DNA-templated transcription"/>
    <property type="evidence" value="ECO:0007669"/>
    <property type="project" value="InterPro"/>
</dbReference>
<dbReference type="InterPro" id="IPR007219">
    <property type="entry name" value="XnlR_reg_dom"/>
</dbReference>
<keyword evidence="4" id="KW-0539">Nucleus</keyword>
<keyword evidence="3" id="KW-0804">Transcription</keyword>
<name>A0A1B8GI83_9PEZI</name>
<evidence type="ECO:0000259" key="5">
    <source>
        <dbReference type="SMART" id="SM00906"/>
    </source>
</evidence>
<dbReference type="Proteomes" id="UP000091956">
    <property type="component" value="Unassembled WGS sequence"/>
</dbReference>
<dbReference type="PANTHER" id="PTHR47424:SF3">
    <property type="entry name" value="REGULATORY PROTEIN GAL4"/>
    <property type="match status" value="1"/>
</dbReference>
<dbReference type="GO" id="GO:0000981">
    <property type="term" value="F:DNA-binding transcription factor activity, RNA polymerase II-specific"/>
    <property type="evidence" value="ECO:0007669"/>
    <property type="project" value="TreeGrafter"/>
</dbReference>
<dbReference type="SMART" id="SM00906">
    <property type="entry name" value="Fungal_trans"/>
    <property type="match status" value="1"/>
</dbReference>
<evidence type="ECO:0000256" key="1">
    <source>
        <dbReference type="ARBA" id="ARBA00023015"/>
    </source>
</evidence>
<gene>
    <name evidence="6" type="ORF">VE01_05252</name>
</gene>
<keyword evidence="1" id="KW-0805">Transcription regulation</keyword>
<accession>A0A1B8GI83</accession>
<evidence type="ECO:0000313" key="7">
    <source>
        <dbReference type="Proteomes" id="UP000091956"/>
    </source>
</evidence>
<dbReference type="PANTHER" id="PTHR47424">
    <property type="entry name" value="REGULATORY PROTEIN GAL4"/>
    <property type="match status" value="1"/>
</dbReference>
<dbReference type="InterPro" id="IPR051127">
    <property type="entry name" value="Fungal_SecMet_Regulators"/>
</dbReference>
<evidence type="ECO:0000256" key="2">
    <source>
        <dbReference type="ARBA" id="ARBA00023125"/>
    </source>
</evidence>
<sequence>MDQNTNPAISRRYYDIAIELLKPTLLRDWNISKVQALLLGARHLQCSNSPDECWNVLGLAIRIAHGLELHRASPQDQKCIENEVRTRVWWACFTLDKLLSMIYGRPAVTSSVDFTFPLPEDLDDEFIFADRVLYPTPKRVSGMRFNIEVVKLYKILEIATRSVDFETTVGCGEALAQSVLVLDERFQRWYADVPRELKLEENEDEAAEKPLILALRANMVRILIHRPSLALSLRALSGTVDHRRADEGVKSSILQHSRGICVSTAMETVNLIGRRHEQTRRKSGTSWFNLYYLFNATLILVSHVVDTAYSNACSNALPCLAQLDTALTMIKAMSSNHTFAQKAYSFLQQLLSCMDKSLPTTTMRWDGATATCAPTTQSAIYDSRNGIDGIGLARNLDEMGRMIPDEELFAGLSDFTQDLNEMYADLGSEMSAWFDEQGPALYRTVE</sequence>
<dbReference type="Pfam" id="PF04082">
    <property type="entry name" value="Fungal_trans"/>
    <property type="match status" value="1"/>
</dbReference>
<dbReference type="AlphaFoldDB" id="A0A1B8GI83"/>
<dbReference type="GO" id="GO:0000435">
    <property type="term" value="P:positive regulation of transcription from RNA polymerase II promoter by galactose"/>
    <property type="evidence" value="ECO:0007669"/>
    <property type="project" value="TreeGrafter"/>
</dbReference>
<dbReference type="GO" id="GO:0005634">
    <property type="term" value="C:nucleus"/>
    <property type="evidence" value="ECO:0007669"/>
    <property type="project" value="TreeGrafter"/>
</dbReference>
<protein>
    <recommendedName>
        <fullName evidence="5">Xylanolytic transcriptional activator regulatory domain-containing protein</fullName>
    </recommendedName>
</protein>
<dbReference type="EMBL" id="KV460235">
    <property type="protein sequence ID" value="OBT95518.1"/>
    <property type="molecule type" value="Genomic_DNA"/>
</dbReference>
<evidence type="ECO:0000256" key="4">
    <source>
        <dbReference type="ARBA" id="ARBA00023242"/>
    </source>
</evidence>
<keyword evidence="7" id="KW-1185">Reference proteome</keyword>
<feature type="domain" description="Xylanolytic transcriptional activator regulatory" evidence="5">
    <location>
        <begin position="53"/>
        <end position="125"/>
    </location>
</feature>
<evidence type="ECO:0000256" key="3">
    <source>
        <dbReference type="ARBA" id="ARBA00023163"/>
    </source>
</evidence>
<proteinExistence type="predicted"/>
<dbReference type="GeneID" id="28838638"/>
<reference evidence="7" key="2">
    <citation type="journal article" date="2018" name="Nat. Commun.">
        <title>Extreme sensitivity to ultraviolet light in the fungal pathogen causing white-nose syndrome of bats.</title>
        <authorList>
            <person name="Palmer J.M."/>
            <person name="Drees K.P."/>
            <person name="Foster J.T."/>
            <person name="Lindner D.L."/>
        </authorList>
    </citation>
    <scope>NUCLEOTIDE SEQUENCE [LARGE SCALE GENOMIC DNA]</scope>
    <source>
        <strain evidence="7">UAMH 10579</strain>
    </source>
</reference>